<dbReference type="PANTHER" id="PTHR35972">
    <property type="entry name" value="SINGLE-PASS MEMBRANE AND COILED-COIL DOMAIN-CONTAINING PROTEIN 3"/>
    <property type="match status" value="1"/>
</dbReference>
<dbReference type="InterPro" id="IPR027895">
    <property type="entry name" value="DUF4533"/>
</dbReference>
<reference evidence="1" key="2">
    <citation type="submission" date="2025-08" db="UniProtKB">
        <authorList>
            <consortium name="Ensembl"/>
        </authorList>
    </citation>
    <scope>IDENTIFICATION</scope>
</reference>
<sequence length="215" mass="23517">MSWSDTFFPANPRRREEVVRLSRELLTLMEGNFRATSWLAGLLNQELKISVDQHKSVKENCEALIAAIAGIQSEVARIDERLRDKLEPALYRRLHNLTVPISERVKVASKVFSSAFGILRTGAAAVPLISKGAVLSRMVASLGRIGSSVVSTVALGVLGLGVDMLVSAILGAVERDNLERVIQEYREALADFRPASEQYQANITDVIATVKAMQG</sequence>
<dbReference type="Pfam" id="PF15047">
    <property type="entry name" value="DUF4533"/>
    <property type="match status" value="1"/>
</dbReference>
<dbReference type="HOGENOM" id="CLU_1229530_0_0_1"/>
<evidence type="ECO:0000313" key="1">
    <source>
        <dbReference type="Ensembl" id="ENSLOCP00000022292.1"/>
    </source>
</evidence>
<dbReference type="KEGG" id="loc:102689983"/>
<dbReference type="GeneID" id="102689983"/>
<dbReference type="RefSeq" id="XP_015199544.1">
    <property type="nucleotide sequence ID" value="XM_015344058.1"/>
</dbReference>
<organism evidence="1 2">
    <name type="scientific">Lepisosteus oculatus</name>
    <name type="common">Spotted gar</name>
    <dbReference type="NCBI Taxonomy" id="7918"/>
    <lineage>
        <taxon>Eukaryota</taxon>
        <taxon>Metazoa</taxon>
        <taxon>Chordata</taxon>
        <taxon>Craniata</taxon>
        <taxon>Vertebrata</taxon>
        <taxon>Euteleostomi</taxon>
        <taxon>Actinopterygii</taxon>
        <taxon>Neopterygii</taxon>
        <taxon>Holostei</taxon>
        <taxon>Semionotiformes</taxon>
        <taxon>Lepisosteidae</taxon>
        <taxon>Lepisosteus</taxon>
    </lineage>
</organism>
<dbReference type="OMA" id="MSTNFHA"/>
<protein>
    <submittedName>
        <fullName evidence="1">Single-pass membrane protein with coiled-coil domains 3</fullName>
    </submittedName>
</protein>
<dbReference type="Proteomes" id="UP000018468">
    <property type="component" value="Linkage group LG4"/>
</dbReference>
<accession>W5NNT3</accession>
<dbReference type="RefSeq" id="XP_015199543.1">
    <property type="nucleotide sequence ID" value="XM_015344057.1"/>
</dbReference>
<dbReference type="RefSeq" id="XP_006629387.1">
    <property type="nucleotide sequence ID" value="XM_006629324.2"/>
</dbReference>
<evidence type="ECO:0000313" key="2">
    <source>
        <dbReference type="Proteomes" id="UP000018468"/>
    </source>
</evidence>
<dbReference type="AlphaFoldDB" id="W5NNT3"/>
<dbReference type="InterPro" id="IPR040004">
    <property type="entry name" value="SMCO3"/>
</dbReference>
<reference evidence="2" key="1">
    <citation type="submission" date="2011-12" db="EMBL/GenBank/DDBJ databases">
        <title>The Draft Genome of Lepisosteus oculatus.</title>
        <authorList>
            <consortium name="The Broad Institute Genome Assembly &amp; Analysis Group"/>
            <consortium name="Computational R&amp;D Group"/>
            <consortium name="and Sequencing Platform"/>
            <person name="Di Palma F."/>
            <person name="Alfoldi J."/>
            <person name="Johnson J."/>
            <person name="Berlin A."/>
            <person name="Gnerre S."/>
            <person name="Jaffe D."/>
            <person name="MacCallum I."/>
            <person name="Young S."/>
            <person name="Walker B.J."/>
            <person name="Lander E.S."/>
            <person name="Lindblad-Toh K."/>
        </authorList>
    </citation>
    <scope>NUCLEOTIDE SEQUENCE [LARGE SCALE GENOMIC DNA]</scope>
</reference>
<dbReference type="EMBL" id="AHAT01018663">
    <property type="status" value="NOT_ANNOTATED_CDS"/>
    <property type="molecule type" value="Genomic_DNA"/>
</dbReference>
<dbReference type="eggNOG" id="ENOG502RYUI">
    <property type="taxonomic scope" value="Eukaryota"/>
</dbReference>
<dbReference type="InParanoid" id="W5NNT3"/>
<name>W5NNT3_LEPOC</name>
<dbReference type="Ensembl" id="ENSLOCT00000022333.1">
    <property type="protein sequence ID" value="ENSLOCP00000022292.1"/>
    <property type="gene ID" value="ENSLOCG00000018191.1"/>
</dbReference>
<dbReference type="RefSeq" id="XP_015199542.1">
    <property type="nucleotide sequence ID" value="XM_015344056.1"/>
</dbReference>
<dbReference type="OrthoDB" id="6112619at2759"/>
<proteinExistence type="predicted"/>
<keyword evidence="2" id="KW-1185">Reference proteome</keyword>
<reference evidence="1" key="3">
    <citation type="submission" date="2025-09" db="UniProtKB">
        <authorList>
            <consortium name="Ensembl"/>
        </authorList>
    </citation>
    <scope>IDENTIFICATION</scope>
</reference>
<dbReference type="Bgee" id="ENSLOCG00000018191">
    <property type="expression patterns" value="Expressed in camera-type eye and 11 other cell types or tissues"/>
</dbReference>
<dbReference type="PANTHER" id="PTHR35972:SF1">
    <property type="entry name" value="SINGLE-PASS MEMBRANE AND COILED-COIL DOMAIN-CONTAINING PROTEIN 3"/>
    <property type="match status" value="1"/>
</dbReference>
<dbReference type="GeneTree" id="ENSGT00390000013440"/>